<name>A0ABW0XPQ6_9ACTN</name>
<accession>A0ABW0XPQ6</accession>
<reference evidence="2" key="1">
    <citation type="journal article" date="2019" name="Int. J. Syst. Evol. Microbiol.">
        <title>The Global Catalogue of Microorganisms (GCM) 10K type strain sequencing project: providing services to taxonomists for standard genome sequencing and annotation.</title>
        <authorList>
            <consortium name="The Broad Institute Genomics Platform"/>
            <consortium name="The Broad Institute Genome Sequencing Center for Infectious Disease"/>
            <person name="Wu L."/>
            <person name="Ma J."/>
        </authorList>
    </citation>
    <scope>NUCLEOTIDE SEQUENCE [LARGE SCALE GENOMIC DNA]</scope>
    <source>
        <strain evidence="2">JCM 13852</strain>
    </source>
</reference>
<gene>
    <name evidence="1" type="ORF">ACFP2V_21415</name>
</gene>
<evidence type="ECO:0000313" key="2">
    <source>
        <dbReference type="Proteomes" id="UP001596183"/>
    </source>
</evidence>
<dbReference type="Proteomes" id="UP001596183">
    <property type="component" value="Unassembled WGS sequence"/>
</dbReference>
<organism evidence="1 2">
    <name type="scientific">Streptomyces incanus</name>
    <dbReference type="NCBI Taxonomy" id="887453"/>
    <lineage>
        <taxon>Bacteria</taxon>
        <taxon>Bacillati</taxon>
        <taxon>Actinomycetota</taxon>
        <taxon>Actinomycetes</taxon>
        <taxon>Kitasatosporales</taxon>
        <taxon>Streptomycetaceae</taxon>
        <taxon>Streptomyces</taxon>
    </lineage>
</organism>
<evidence type="ECO:0000313" key="1">
    <source>
        <dbReference type="EMBL" id="MFC5672585.1"/>
    </source>
</evidence>
<sequence length="63" mass="6766">MKIILSPSSFSGAVAPSVVALSAHRREHCHRACRIAIRDRFRIAEAGRNTVAAKTRTGPGGPR</sequence>
<keyword evidence="2" id="KW-1185">Reference proteome</keyword>
<comment type="caution">
    <text evidence="1">The sequence shown here is derived from an EMBL/GenBank/DDBJ whole genome shotgun (WGS) entry which is preliminary data.</text>
</comment>
<proteinExistence type="predicted"/>
<protein>
    <submittedName>
        <fullName evidence="1">Uncharacterized protein</fullName>
    </submittedName>
</protein>
<dbReference type="EMBL" id="JBHSPC010000067">
    <property type="protein sequence ID" value="MFC5672585.1"/>
    <property type="molecule type" value="Genomic_DNA"/>
</dbReference>